<dbReference type="InterPro" id="IPR001128">
    <property type="entry name" value="Cyt_P450"/>
</dbReference>
<evidence type="ECO:0000256" key="6">
    <source>
        <dbReference type="ARBA" id="ARBA00023002"/>
    </source>
</evidence>
<dbReference type="InterPro" id="IPR050364">
    <property type="entry name" value="Cytochrome_P450_fung"/>
</dbReference>
<evidence type="ECO:0000256" key="5">
    <source>
        <dbReference type="ARBA" id="ARBA00022723"/>
    </source>
</evidence>
<dbReference type="OrthoDB" id="2789670at2759"/>
<evidence type="ECO:0000256" key="2">
    <source>
        <dbReference type="ARBA" id="ARBA00005179"/>
    </source>
</evidence>
<dbReference type="OMA" id="RICVHEM"/>
<dbReference type="PROSITE" id="PS00086">
    <property type="entry name" value="CYTOCHROME_P450"/>
    <property type="match status" value="1"/>
</dbReference>
<dbReference type="InterPro" id="IPR036396">
    <property type="entry name" value="Cyt_P450_sf"/>
</dbReference>
<dbReference type="CDD" id="cd11065">
    <property type="entry name" value="CYP64-like"/>
    <property type="match status" value="1"/>
</dbReference>
<evidence type="ECO:0000256" key="3">
    <source>
        <dbReference type="ARBA" id="ARBA00010617"/>
    </source>
</evidence>
<sequence length="503" mass="55440">MPSALIFLDVGLLAVGVILIKKILSTHTAPLPPGPRKLPFLGNLLDMPSSQEWLTFADWGRKWGDMVSISIFGQTIVVLNSVDVAVDMLEKKSVIYSDRPVLQMGGELVGWKKTLVLVPYGDRFRNYRKLFHKSIGSNAAISKFSLSGEMETHKLLKRILANPDELGTHVRKTVGSVILRISHGYKVKDGEDPFVRMADIATEQFGLSTAPGGFLVNLVPALKYIPTWFPGAGFQKTAAEWSKTLVQMAEGPHQFVKQQMADGTAEPSFTSRLLGEPGLTDEQEFDIKWSAASLYSGGADTSVASIYALFLAMALNPEVMAKAQKEIDVVIGNERLPGYADRENLPYINALVKEVFRWHSVAPTGVPHRVMQDDIHNGYLIPKGTIILPNIWGMTHDPKAYADPFAFKPERFLGPNAERDPSSIYFGFGRRICPGRLLADASVFISTAMTLAVFNITPPKGNDIEDKPVHEQLNGTISHPKPFRCSITPRSAKAEELINQSDV</sequence>
<feature type="binding site" description="axial binding residue" evidence="9">
    <location>
        <position position="433"/>
    </location>
    <ligand>
        <name>heme</name>
        <dbReference type="ChEBI" id="CHEBI:30413"/>
    </ligand>
    <ligandPart>
        <name>Fe</name>
        <dbReference type="ChEBI" id="CHEBI:18248"/>
    </ligandPart>
</feature>
<keyword evidence="4 9" id="KW-0349">Heme</keyword>
<dbReference type="EMBL" id="KN817540">
    <property type="protein sequence ID" value="KJA23927.1"/>
    <property type="molecule type" value="Genomic_DNA"/>
</dbReference>
<evidence type="ECO:0000313" key="11">
    <source>
        <dbReference type="EMBL" id="KJA23927.1"/>
    </source>
</evidence>
<dbReference type="Proteomes" id="UP000054270">
    <property type="component" value="Unassembled WGS sequence"/>
</dbReference>
<dbReference type="STRING" id="945553.A0A0D2L9L2"/>
<gene>
    <name evidence="11" type="ORF">HYPSUDRAFT_39442</name>
</gene>
<evidence type="ECO:0000313" key="12">
    <source>
        <dbReference type="Proteomes" id="UP000054270"/>
    </source>
</evidence>
<comment type="pathway">
    <text evidence="2">Secondary metabolite biosynthesis.</text>
</comment>
<evidence type="ECO:0000256" key="8">
    <source>
        <dbReference type="ARBA" id="ARBA00023033"/>
    </source>
</evidence>
<keyword evidence="8 10" id="KW-0503">Monooxygenase</keyword>
<dbReference type="PRINTS" id="PR00463">
    <property type="entry name" value="EP450I"/>
</dbReference>
<protein>
    <recommendedName>
        <fullName evidence="13">Cytochrome P450</fullName>
    </recommendedName>
</protein>
<dbReference type="SUPFAM" id="SSF48264">
    <property type="entry name" value="Cytochrome P450"/>
    <property type="match status" value="1"/>
</dbReference>
<dbReference type="AlphaFoldDB" id="A0A0D2L9L2"/>
<organism evidence="11 12">
    <name type="scientific">Hypholoma sublateritium (strain FD-334 SS-4)</name>
    <dbReference type="NCBI Taxonomy" id="945553"/>
    <lineage>
        <taxon>Eukaryota</taxon>
        <taxon>Fungi</taxon>
        <taxon>Dikarya</taxon>
        <taxon>Basidiomycota</taxon>
        <taxon>Agaricomycotina</taxon>
        <taxon>Agaricomycetes</taxon>
        <taxon>Agaricomycetidae</taxon>
        <taxon>Agaricales</taxon>
        <taxon>Agaricineae</taxon>
        <taxon>Strophariaceae</taxon>
        <taxon>Hypholoma</taxon>
    </lineage>
</organism>
<dbReference type="GO" id="GO:0005506">
    <property type="term" value="F:iron ion binding"/>
    <property type="evidence" value="ECO:0007669"/>
    <property type="project" value="InterPro"/>
</dbReference>
<keyword evidence="7 9" id="KW-0408">Iron</keyword>
<keyword evidence="5 9" id="KW-0479">Metal-binding</keyword>
<evidence type="ECO:0008006" key="13">
    <source>
        <dbReference type="Google" id="ProtNLM"/>
    </source>
</evidence>
<dbReference type="Gene3D" id="1.10.630.10">
    <property type="entry name" value="Cytochrome P450"/>
    <property type="match status" value="1"/>
</dbReference>
<dbReference type="GO" id="GO:0004497">
    <property type="term" value="F:monooxygenase activity"/>
    <property type="evidence" value="ECO:0007669"/>
    <property type="project" value="UniProtKB-KW"/>
</dbReference>
<dbReference type="GO" id="GO:0020037">
    <property type="term" value="F:heme binding"/>
    <property type="evidence" value="ECO:0007669"/>
    <property type="project" value="InterPro"/>
</dbReference>
<keyword evidence="6 10" id="KW-0560">Oxidoreductase</keyword>
<evidence type="ECO:0000256" key="9">
    <source>
        <dbReference type="PIRSR" id="PIRSR602401-1"/>
    </source>
</evidence>
<dbReference type="InterPro" id="IPR017972">
    <property type="entry name" value="Cyt_P450_CS"/>
</dbReference>
<comment type="cofactor">
    <cofactor evidence="1 9">
        <name>heme</name>
        <dbReference type="ChEBI" id="CHEBI:30413"/>
    </cofactor>
</comment>
<accession>A0A0D2L9L2</accession>
<proteinExistence type="inferred from homology"/>
<evidence type="ECO:0000256" key="7">
    <source>
        <dbReference type="ARBA" id="ARBA00023004"/>
    </source>
</evidence>
<dbReference type="PANTHER" id="PTHR46300">
    <property type="entry name" value="P450, PUTATIVE (EUROFUNG)-RELATED-RELATED"/>
    <property type="match status" value="1"/>
</dbReference>
<evidence type="ECO:0000256" key="10">
    <source>
        <dbReference type="RuleBase" id="RU000461"/>
    </source>
</evidence>
<evidence type="ECO:0000256" key="4">
    <source>
        <dbReference type="ARBA" id="ARBA00022617"/>
    </source>
</evidence>
<evidence type="ECO:0000256" key="1">
    <source>
        <dbReference type="ARBA" id="ARBA00001971"/>
    </source>
</evidence>
<keyword evidence="12" id="KW-1185">Reference proteome</keyword>
<reference evidence="12" key="1">
    <citation type="submission" date="2014-04" db="EMBL/GenBank/DDBJ databases">
        <title>Evolutionary Origins and Diversification of the Mycorrhizal Mutualists.</title>
        <authorList>
            <consortium name="DOE Joint Genome Institute"/>
            <consortium name="Mycorrhizal Genomics Consortium"/>
            <person name="Kohler A."/>
            <person name="Kuo A."/>
            <person name="Nagy L.G."/>
            <person name="Floudas D."/>
            <person name="Copeland A."/>
            <person name="Barry K.W."/>
            <person name="Cichocki N."/>
            <person name="Veneault-Fourrey C."/>
            <person name="LaButti K."/>
            <person name="Lindquist E.A."/>
            <person name="Lipzen A."/>
            <person name="Lundell T."/>
            <person name="Morin E."/>
            <person name="Murat C."/>
            <person name="Riley R."/>
            <person name="Ohm R."/>
            <person name="Sun H."/>
            <person name="Tunlid A."/>
            <person name="Henrissat B."/>
            <person name="Grigoriev I.V."/>
            <person name="Hibbett D.S."/>
            <person name="Martin F."/>
        </authorList>
    </citation>
    <scope>NUCLEOTIDE SEQUENCE [LARGE SCALE GENOMIC DNA]</scope>
    <source>
        <strain evidence="12">FD-334 SS-4</strain>
    </source>
</reference>
<dbReference type="Pfam" id="PF00067">
    <property type="entry name" value="p450"/>
    <property type="match status" value="1"/>
</dbReference>
<comment type="similarity">
    <text evidence="3 10">Belongs to the cytochrome P450 family.</text>
</comment>
<name>A0A0D2L9L2_HYPSF</name>
<dbReference type="InterPro" id="IPR002401">
    <property type="entry name" value="Cyt_P450_E_grp-I"/>
</dbReference>
<dbReference type="PANTHER" id="PTHR46300:SF7">
    <property type="entry name" value="P450, PUTATIVE (EUROFUNG)-RELATED"/>
    <property type="match status" value="1"/>
</dbReference>
<dbReference type="GO" id="GO:0016705">
    <property type="term" value="F:oxidoreductase activity, acting on paired donors, with incorporation or reduction of molecular oxygen"/>
    <property type="evidence" value="ECO:0007669"/>
    <property type="project" value="InterPro"/>
</dbReference>